<comment type="caution">
    <text evidence="1">The sequence shown here is derived from an EMBL/GenBank/DDBJ whole genome shotgun (WGS) entry which is preliminary data.</text>
</comment>
<accession>A0A2M9BN59</accession>
<dbReference type="EMBL" id="PGFA01000001">
    <property type="protein sequence ID" value="PJJ59389.1"/>
    <property type="molecule type" value="Genomic_DNA"/>
</dbReference>
<sequence>MPILTPSETLYFSNAALNLSYDSAGYLRLRWTSAGGTEDELRKAYLQVRQAMQHFRTGKTMSIHHQRPLIPVAVQQWLSTDWIPGCVREVGYSHCAIVESHNPMARLASQAVSLGAPSALAFRHFPTEAAADAWLRLPV</sequence>
<dbReference type="Proteomes" id="UP000228535">
    <property type="component" value="Unassembled WGS sequence"/>
</dbReference>
<evidence type="ECO:0000313" key="1">
    <source>
        <dbReference type="EMBL" id="PJJ59389.1"/>
    </source>
</evidence>
<dbReference type="OrthoDB" id="881824at2"/>
<reference evidence="1 2" key="1">
    <citation type="submission" date="2017-11" db="EMBL/GenBank/DDBJ databases">
        <title>Genomic Encyclopedia of Archaeal and Bacterial Type Strains, Phase II (KMG-II): From Individual Species to Whole Genera.</title>
        <authorList>
            <person name="Goeker M."/>
        </authorList>
    </citation>
    <scope>NUCLEOTIDE SEQUENCE [LARGE SCALE GENOMIC DNA]</scope>
    <source>
        <strain evidence="1 2">DSM 11115</strain>
    </source>
</reference>
<gene>
    <name evidence="1" type="ORF">CLV45_0806</name>
</gene>
<proteinExistence type="predicted"/>
<keyword evidence="2" id="KW-1185">Reference proteome</keyword>
<evidence type="ECO:0008006" key="3">
    <source>
        <dbReference type="Google" id="ProtNLM"/>
    </source>
</evidence>
<dbReference type="AlphaFoldDB" id="A0A2M9BN59"/>
<dbReference type="RefSeq" id="WP_100335109.1">
    <property type="nucleotide sequence ID" value="NZ_PGFA01000001.1"/>
</dbReference>
<evidence type="ECO:0000313" key="2">
    <source>
        <dbReference type="Proteomes" id="UP000228535"/>
    </source>
</evidence>
<organism evidence="1 2">
    <name type="scientific">Hymenobacter chitinivorans DSM 11115</name>
    <dbReference type="NCBI Taxonomy" id="1121954"/>
    <lineage>
        <taxon>Bacteria</taxon>
        <taxon>Pseudomonadati</taxon>
        <taxon>Bacteroidota</taxon>
        <taxon>Cytophagia</taxon>
        <taxon>Cytophagales</taxon>
        <taxon>Hymenobacteraceae</taxon>
        <taxon>Hymenobacter</taxon>
    </lineage>
</organism>
<name>A0A2M9BN59_9BACT</name>
<protein>
    <recommendedName>
        <fullName evidence="3">SpoIIAA-like protein</fullName>
    </recommendedName>
</protein>